<evidence type="ECO:0000259" key="3">
    <source>
        <dbReference type="Pfam" id="PF00248"/>
    </source>
</evidence>
<dbReference type="Proteomes" id="UP001174909">
    <property type="component" value="Unassembled WGS sequence"/>
</dbReference>
<comment type="caution">
    <text evidence="4">The sequence shown here is derived from an EMBL/GenBank/DDBJ whole genome shotgun (WGS) entry which is preliminary data.</text>
</comment>
<feature type="domain" description="NADP-dependent oxidoreductase" evidence="3">
    <location>
        <begin position="15"/>
        <end position="310"/>
    </location>
</feature>
<dbReference type="PRINTS" id="PR00069">
    <property type="entry name" value="ALDKETRDTASE"/>
</dbReference>
<dbReference type="InterPro" id="IPR036812">
    <property type="entry name" value="NAD(P)_OxRdtase_dom_sf"/>
</dbReference>
<dbReference type="Gene3D" id="3.20.20.100">
    <property type="entry name" value="NADP-dependent oxidoreductase domain"/>
    <property type="match status" value="1"/>
</dbReference>
<dbReference type="GO" id="GO:0005829">
    <property type="term" value="C:cytosol"/>
    <property type="evidence" value="ECO:0007669"/>
    <property type="project" value="TreeGrafter"/>
</dbReference>
<evidence type="ECO:0000256" key="2">
    <source>
        <dbReference type="ARBA" id="ARBA00038157"/>
    </source>
</evidence>
<organism evidence="4 5">
    <name type="scientific">Geodia barretti</name>
    <name type="common">Barrett's horny sponge</name>
    <dbReference type="NCBI Taxonomy" id="519541"/>
    <lineage>
        <taxon>Eukaryota</taxon>
        <taxon>Metazoa</taxon>
        <taxon>Porifera</taxon>
        <taxon>Demospongiae</taxon>
        <taxon>Heteroscleromorpha</taxon>
        <taxon>Tetractinellida</taxon>
        <taxon>Astrophorina</taxon>
        <taxon>Geodiidae</taxon>
        <taxon>Geodia</taxon>
    </lineage>
</organism>
<dbReference type="InterPro" id="IPR023210">
    <property type="entry name" value="NADP_OxRdtase_dom"/>
</dbReference>
<name>A0AA35QVL6_GEOBA</name>
<gene>
    <name evidence="4" type="ORF">GBAR_LOCUS994</name>
</gene>
<dbReference type="Pfam" id="PF00248">
    <property type="entry name" value="Aldo_ket_red"/>
    <property type="match status" value="1"/>
</dbReference>
<dbReference type="InterPro" id="IPR020471">
    <property type="entry name" value="AKR"/>
</dbReference>
<accession>A0AA35QVL6</accession>
<dbReference type="EMBL" id="CASHTH010000145">
    <property type="protein sequence ID" value="CAI7992429.1"/>
    <property type="molecule type" value="Genomic_DNA"/>
</dbReference>
<sequence length="335" mass="37056">MDYKALGRAGVKVSPLCLGTMMFGGPTNEKDSIRIIHKALDAGINFMDTANVYNDGESERVIGKAVRENREKWVIATKVHGGMGEDVNAAGSHRFHIMSAVEASLKRLDTDHIDVYYLHRWDATTRIAESLRALDDCVRQGKVRYIACSNFEAWRVCEALWTSEKQGLEEFVCVQPLYNIVNRDPEVELLPFCEKYGVGVVPYSPLARGVLSGKYLSGKKPPAGSRAARQDSRILQTELREESYEVAQNLKPLADAHGKTLTQFSLAWVLANPTITSVIIGPRTMKQLEDNLGCLDCTLTEADEATINELVPLGEHTGKGYNDPAYPVLGRLTQG</sequence>
<keyword evidence="1" id="KW-0560">Oxidoreductase</keyword>
<keyword evidence="5" id="KW-1185">Reference proteome</keyword>
<dbReference type="InterPro" id="IPR050523">
    <property type="entry name" value="AKR_Detox_Biosynth"/>
</dbReference>
<dbReference type="PANTHER" id="PTHR43364">
    <property type="entry name" value="NADH-SPECIFIC METHYLGLYOXAL REDUCTASE-RELATED"/>
    <property type="match status" value="1"/>
</dbReference>
<dbReference type="AlphaFoldDB" id="A0AA35QVL6"/>
<evidence type="ECO:0000256" key="1">
    <source>
        <dbReference type="ARBA" id="ARBA00023002"/>
    </source>
</evidence>
<proteinExistence type="inferred from homology"/>
<dbReference type="GO" id="GO:0016491">
    <property type="term" value="F:oxidoreductase activity"/>
    <property type="evidence" value="ECO:0007669"/>
    <property type="project" value="UniProtKB-KW"/>
</dbReference>
<evidence type="ECO:0000313" key="4">
    <source>
        <dbReference type="EMBL" id="CAI7992429.1"/>
    </source>
</evidence>
<dbReference type="CDD" id="cd19087">
    <property type="entry name" value="AKR_AKR12A1_B1_C1"/>
    <property type="match status" value="1"/>
</dbReference>
<protein>
    <submittedName>
        <fullName evidence="4">1-deoxyxylulose-5-phosphate synthase YajO</fullName>
    </submittedName>
</protein>
<dbReference type="SUPFAM" id="SSF51430">
    <property type="entry name" value="NAD(P)-linked oxidoreductase"/>
    <property type="match status" value="1"/>
</dbReference>
<dbReference type="PANTHER" id="PTHR43364:SF4">
    <property type="entry name" value="NAD(P)-LINKED OXIDOREDUCTASE SUPERFAMILY PROTEIN"/>
    <property type="match status" value="1"/>
</dbReference>
<reference evidence="4" key="1">
    <citation type="submission" date="2023-03" db="EMBL/GenBank/DDBJ databases">
        <authorList>
            <person name="Steffen K."/>
            <person name="Cardenas P."/>
        </authorList>
    </citation>
    <scope>NUCLEOTIDE SEQUENCE</scope>
</reference>
<dbReference type="FunFam" id="3.20.20.100:FF:000004">
    <property type="entry name" value="Oxidoreductase, aldo/keto reductase"/>
    <property type="match status" value="1"/>
</dbReference>
<evidence type="ECO:0000313" key="5">
    <source>
        <dbReference type="Proteomes" id="UP001174909"/>
    </source>
</evidence>
<comment type="similarity">
    <text evidence="2">Belongs to the aldo/keto reductase family. Aldo/keto reductase 2 subfamily.</text>
</comment>